<dbReference type="Proteomes" id="UP000694005">
    <property type="component" value="Chromosome A06"/>
</dbReference>
<evidence type="ECO:0000313" key="2">
    <source>
        <dbReference type="Proteomes" id="UP000694005"/>
    </source>
</evidence>
<feature type="non-terminal residue" evidence="1">
    <location>
        <position position="1"/>
    </location>
</feature>
<gene>
    <name evidence="1" type="ORF">BRAPAZ1V2_A06P39010.2</name>
</gene>
<evidence type="ECO:0000313" key="1">
    <source>
        <dbReference type="EMBL" id="CAG7871661.1"/>
    </source>
</evidence>
<dbReference type="EMBL" id="LS974622">
    <property type="protein sequence ID" value="CAG7871661.1"/>
    <property type="molecule type" value="Genomic_DNA"/>
</dbReference>
<dbReference type="AlphaFoldDB" id="A0A8D9D989"/>
<proteinExistence type="predicted"/>
<dbReference type="Gramene" id="A06p39010.2_BraZ1">
    <property type="protein sequence ID" value="A06p39010.2_BraZ1.CDS"/>
    <property type="gene ID" value="A06g39010.2_BraZ1"/>
</dbReference>
<reference evidence="1 2" key="1">
    <citation type="submission" date="2021-07" db="EMBL/GenBank/DDBJ databases">
        <authorList>
            <consortium name="Genoscope - CEA"/>
            <person name="William W."/>
        </authorList>
    </citation>
    <scope>NUCLEOTIDE SEQUENCE [LARGE SCALE GENOMIC DNA]</scope>
</reference>
<accession>A0A8D9D989</accession>
<protein>
    <submittedName>
        <fullName evidence="1">Uncharacterized protein</fullName>
    </submittedName>
</protein>
<organism evidence="1 2">
    <name type="scientific">Brassica campestris</name>
    <name type="common">Field mustard</name>
    <dbReference type="NCBI Taxonomy" id="3711"/>
    <lineage>
        <taxon>Eukaryota</taxon>
        <taxon>Viridiplantae</taxon>
        <taxon>Streptophyta</taxon>
        <taxon>Embryophyta</taxon>
        <taxon>Tracheophyta</taxon>
        <taxon>Spermatophyta</taxon>
        <taxon>Magnoliopsida</taxon>
        <taxon>eudicotyledons</taxon>
        <taxon>Gunneridae</taxon>
        <taxon>Pentapetalae</taxon>
        <taxon>rosids</taxon>
        <taxon>malvids</taxon>
        <taxon>Brassicales</taxon>
        <taxon>Brassicaceae</taxon>
        <taxon>Brassiceae</taxon>
        <taxon>Brassica</taxon>
    </lineage>
</organism>
<sequence>QVGTVKPLSASACDQKQSLPVGSQDQRCFDHTLKHSMYHHVRGYFQCRCKFPSSFVPLRLILGSLTSLFLSPQGRDIPIVRRVIKYRVTKGSLHEKWMF</sequence>
<name>A0A8D9D989_BRACM</name>